<protein>
    <submittedName>
        <fullName evidence="6">Putative membrane protein</fullName>
    </submittedName>
</protein>
<dbReference type="Proteomes" id="UP000293562">
    <property type="component" value="Unassembled WGS sequence"/>
</dbReference>
<keyword evidence="4 5" id="KW-0472">Membrane</keyword>
<dbReference type="PANTHER" id="PTHR36974">
    <property type="entry name" value="MEMBRANE PROTEIN-RELATED"/>
    <property type="match status" value="1"/>
</dbReference>
<dbReference type="GO" id="GO:0016020">
    <property type="term" value="C:membrane"/>
    <property type="evidence" value="ECO:0007669"/>
    <property type="project" value="UniProtKB-SubCell"/>
</dbReference>
<feature type="transmembrane region" description="Helical" evidence="5">
    <location>
        <begin position="41"/>
        <end position="64"/>
    </location>
</feature>
<gene>
    <name evidence="6" type="ORF">EV201_0331</name>
</gene>
<feature type="transmembrane region" description="Helical" evidence="5">
    <location>
        <begin position="104"/>
        <end position="122"/>
    </location>
</feature>
<proteinExistence type="predicted"/>
<dbReference type="EMBL" id="SHKN01000001">
    <property type="protein sequence ID" value="RZT95707.1"/>
    <property type="molecule type" value="Genomic_DNA"/>
</dbReference>
<dbReference type="OrthoDB" id="9788974at2"/>
<comment type="caution">
    <text evidence="6">The sequence shown here is derived from an EMBL/GenBank/DDBJ whole genome shotgun (WGS) entry which is preliminary data.</text>
</comment>
<keyword evidence="3 5" id="KW-1133">Transmembrane helix</keyword>
<evidence type="ECO:0000256" key="2">
    <source>
        <dbReference type="ARBA" id="ARBA00022692"/>
    </source>
</evidence>
<dbReference type="RefSeq" id="WP_130305645.1">
    <property type="nucleotide sequence ID" value="NZ_SHKN01000001.1"/>
</dbReference>
<keyword evidence="7" id="KW-1185">Reference proteome</keyword>
<evidence type="ECO:0000313" key="7">
    <source>
        <dbReference type="Proteomes" id="UP000293562"/>
    </source>
</evidence>
<evidence type="ECO:0000256" key="1">
    <source>
        <dbReference type="ARBA" id="ARBA00004141"/>
    </source>
</evidence>
<evidence type="ECO:0000256" key="5">
    <source>
        <dbReference type="SAM" id="Phobius"/>
    </source>
</evidence>
<keyword evidence="2 5" id="KW-0812">Transmembrane</keyword>
<feature type="transmembrane region" description="Helical" evidence="5">
    <location>
        <begin position="12"/>
        <end position="29"/>
    </location>
</feature>
<comment type="subcellular location">
    <subcellularLocation>
        <location evidence="1">Membrane</location>
        <topology evidence="1">Multi-pass membrane protein</topology>
    </subcellularLocation>
</comment>
<organism evidence="6 7">
    <name type="scientific">Ancylomarina subtilis</name>
    <dbReference type="NCBI Taxonomy" id="1639035"/>
    <lineage>
        <taxon>Bacteria</taxon>
        <taxon>Pseudomonadati</taxon>
        <taxon>Bacteroidota</taxon>
        <taxon>Bacteroidia</taxon>
        <taxon>Marinilabiliales</taxon>
        <taxon>Marinifilaceae</taxon>
        <taxon>Ancylomarina</taxon>
    </lineage>
</organism>
<dbReference type="PANTHER" id="PTHR36974:SF1">
    <property type="entry name" value="DOXX FAMILY MEMBRANE PROTEIN"/>
    <property type="match status" value="1"/>
</dbReference>
<sequence>MKNRLSKIWVAVRILFAIFMIMGGVQHFLKPDFYLPFVPGFLPFPMAIIYLSGLVEILLGALLIFSRYAKIASLGIFILMLVFLPIHLWDVFADAPAIGSHKAALIRLPVQFLFMAIAWKIYQVSTKKQL</sequence>
<feature type="transmembrane region" description="Helical" evidence="5">
    <location>
        <begin position="71"/>
        <end position="92"/>
    </location>
</feature>
<dbReference type="InterPro" id="IPR032808">
    <property type="entry name" value="DoxX"/>
</dbReference>
<evidence type="ECO:0000313" key="6">
    <source>
        <dbReference type="EMBL" id="RZT95707.1"/>
    </source>
</evidence>
<reference evidence="6 7" key="1">
    <citation type="submission" date="2019-02" db="EMBL/GenBank/DDBJ databases">
        <title>Genomic Encyclopedia of Type Strains, Phase IV (KMG-IV): sequencing the most valuable type-strain genomes for metagenomic binning, comparative biology and taxonomic classification.</title>
        <authorList>
            <person name="Goeker M."/>
        </authorList>
    </citation>
    <scope>NUCLEOTIDE SEQUENCE [LARGE SCALE GENOMIC DNA]</scope>
    <source>
        <strain evidence="6 7">DSM 28825</strain>
    </source>
</reference>
<dbReference type="Pfam" id="PF07681">
    <property type="entry name" value="DoxX"/>
    <property type="match status" value="1"/>
</dbReference>
<name>A0A4Q7VI24_9BACT</name>
<evidence type="ECO:0000256" key="4">
    <source>
        <dbReference type="ARBA" id="ARBA00023136"/>
    </source>
</evidence>
<accession>A0A4Q7VI24</accession>
<dbReference type="AlphaFoldDB" id="A0A4Q7VI24"/>
<evidence type="ECO:0000256" key="3">
    <source>
        <dbReference type="ARBA" id="ARBA00022989"/>
    </source>
</evidence>